<reference evidence="2" key="2">
    <citation type="submission" date="2025-08" db="UniProtKB">
        <authorList>
            <consortium name="Ensembl"/>
        </authorList>
    </citation>
    <scope>IDENTIFICATION</scope>
</reference>
<organism evidence="2 3">
    <name type="scientific">Anabas testudineus</name>
    <name type="common">Climbing perch</name>
    <name type="synonym">Anthias testudineus</name>
    <dbReference type="NCBI Taxonomy" id="64144"/>
    <lineage>
        <taxon>Eukaryota</taxon>
        <taxon>Metazoa</taxon>
        <taxon>Chordata</taxon>
        <taxon>Craniata</taxon>
        <taxon>Vertebrata</taxon>
        <taxon>Euteleostomi</taxon>
        <taxon>Actinopterygii</taxon>
        <taxon>Neopterygii</taxon>
        <taxon>Teleostei</taxon>
        <taxon>Neoteleostei</taxon>
        <taxon>Acanthomorphata</taxon>
        <taxon>Anabantaria</taxon>
        <taxon>Anabantiformes</taxon>
        <taxon>Anabantoidei</taxon>
        <taxon>Anabantidae</taxon>
        <taxon>Anabas</taxon>
    </lineage>
</organism>
<dbReference type="InterPro" id="IPR006993">
    <property type="entry name" value="Glut_rich_SH3-bd"/>
</dbReference>
<dbReference type="InterPro" id="IPR051033">
    <property type="entry name" value="SH3BGR"/>
</dbReference>
<dbReference type="GeneTree" id="ENSGT00940000171557"/>
<accession>A0A7N6AJL8</accession>
<evidence type="ECO:0000313" key="2">
    <source>
        <dbReference type="Ensembl" id="ENSATEP00000049319.1"/>
    </source>
</evidence>
<dbReference type="InParanoid" id="A0A7N6AJL8"/>
<dbReference type="AlphaFoldDB" id="A0A7N6AJL8"/>
<dbReference type="OMA" id="FMRTQCK"/>
<reference evidence="2" key="3">
    <citation type="submission" date="2025-09" db="UniProtKB">
        <authorList>
            <consortium name="Ensembl"/>
        </authorList>
    </citation>
    <scope>IDENTIFICATION</scope>
</reference>
<sequence length="91" mass="10124">MTLTVYITSVSSSVKIKKDQERIISVLQSKKISFKPVDISQNPADKDTMRKIAGNPTALPPIICSEGVYCGDITAFENAIEEDKLYQFLKL</sequence>
<reference evidence="2" key="1">
    <citation type="submission" date="2021-04" db="EMBL/GenBank/DDBJ databases">
        <authorList>
            <consortium name="Wellcome Sanger Institute Data Sharing"/>
        </authorList>
    </citation>
    <scope>NUCLEOTIDE SEQUENCE [LARGE SCALE GENOMIC DNA]</scope>
</reference>
<comment type="similarity">
    <text evidence="1">Belongs to the SH3BGR family.</text>
</comment>
<evidence type="ECO:0000256" key="1">
    <source>
        <dbReference type="ARBA" id="ARBA00007764"/>
    </source>
</evidence>
<dbReference type="PANTHER" id="PTHR12232">
    <property type="entry name" value="SH3 DOMAIN-BINDING GLUTAMIC ACID-RICH-LIKE PROTEIN"/>
    <property type="match status" value="1"/>
</dbReference>
<dbReference type="GO" id="GO:0005737">
    <property type="term" value="C:cytoplasm"/>
    <property type="evidence" value="ECO:0007669"/>
    <property type="project" value="TreeGrafter"/>
</dbReference>
<name>A0A7N6AJL8_ANATE</name>
<dbReference type="Ensembl" id="ENSATET00000058717.2">
    <property type="protein sequence ID" value="ENSATEP00000049319.1"/>
    <property type="gene ID" value="ENSATEG00000026850.2"/>
</dbReference>
<protein>
    <recommendedName>
        <fullName evidence="4">SH3 domain-binding glutamic acid-rich-like protein</fullName>
    </recommendedName>
</protein>
<dbReference type="Pfam" id="PF04908">
    <property type="entry name" value="SH3BGR"/>
    <property type="match status" value="1"/>
</dbReference>
<dbReference type="InterPro" id="IPR036249">
    <property type="entry name" value="Thioredoxin-like_sf"/>
</dbReference>
<dbReference type="SUPFAM" id="SSF52833">
    <property type="entry name" value="Thioredoxin-like"/>
    <property type="match status" value="1"/>
</dbReference>
<evidence type="ECO:0000313" key="3">
    <source>
        <dbReference type="Proteomes" id="UP000265040"/>
    </source>
</evidence>
<dbReference type="PANTHER" id="PTHR12232:SF15">
    <property type="entry name" value="SH3 DOMAIN-BINDING GLUTAMIC ACID-RICH PROTEIN HOMOLOG"/>
    <property type="match status" value="1"/>
</dbReference>
<dbReference type="Proteomes" id="UP000265040">
    <property type="component" value="Chromosome 24"/>
</dbReference>
<gene>
    <name evidence="2" type="primary">SH3BGRL3</name>
</gene>
<evidence type="ECO:0008006" key="4">
    <source>
        <dbReference type="Google" id="ProtNLM"/>
    </source>
</evidence>
<dbReference type="Gene3D" id="3.40.30.10">
    <property type="entry name" value="Glutaredoxin"/>
    <property type="match status" value="1"/>
</dbReference>
<keyword evidence="3" id="KW-1185">Reference proteome</keyword>
<dbReference type="OrthoDB" id="9932926at2759"/>
<proteinExistence type="inferred from homology"/>